<evidence type="ECO:0000256" key="1">
    <source>
        <dbReference type="SAM" id="Phobius"/>
    </source>
</evidence>
<keyword evidence="1" id="KW-0472">Membrane</keyword>
<dbReference type="Proteomes" id="UP000233293">
    <property type="component" value="Unassembled WGS sequence"/>
</dbReference>
<gene>
    <name evidence="3" type="ORF">CWS72_18970</name>
</gene>
<keyword evidence="1" id="KW-1133">Transmembrane helix</keyword>
<accession>A0A2N3PR98</accession>
<sequence length="176" mass="19289">MTRFGWVMSTYFAVLTIGGLAFVHPTPRLLWNATASTPTGLYVLQPVRIPHVGDLVAVLPPEPVARFLAEGRYLPQHVPLLKQVAAVPGQTVCRFGRTVTVEGVVIGQAHERDSRGRDLPIWRGCRTLTNSEIFLLNRHPDSLDGRYFGPLPAAAIIGRAVPLWLDRSPATLPPAD</sequence>
<evidence type="ECO:0000313" key="3">
    <source>
        <dbReference type="EMBL" id="PKU22937.1"/>
    </source>
</evidence>
<dbReference type="Gene3D" id="2.10.109.10">
    <property type="entry name" value="Umud Fragment, subunit A"/>
    <property type="match status" value="1"/>
</dbReference>
<dbReference type="Pfam" id="PF10502">
    <property type="entry name" value="Peptidase_S26"/>
    <property type="match status" value="1"/>
</dbReference>
<keyword evidence="1" id="KW-0812">Transmembrane</keyword>
<protein>
    <submittedName>
        <fullName evidence="3">S26 family signal peptidase</fullName>
    </submittedName>
</protein>
<dbReference type="SUPFAM" id="SSF51306">
    <property type="entry name" value="LexA/Signal peptidase"/>
    <property type="match status" value="1"/>
</dbReference>
<dbReference type="OrthoDB" id="5360818at2"/>
<name>A0A2N3PR98_9PROT</name>
<dbReference type="InterPro" id="IPR019533">
    <property type="entry name" value="Peptidase_S26"/>
</dbReference>
<reference evidence="4" key="1">
    <citation type="submission" date="2017-12" db="EMBL/GenBank/DDBJ databases">
        <title>Draft genome sequence of Telmatospirillum siberiense 26-4b1T, an acidotolerant peatland alphaproteobacterium potentially involved in sulfur cycling.</title>
        <authorList>
            <person name="Hausmann B."/>
            <person name="Pjevac P."/>
            <person name="Schreck K."/>
            <person name="Herbold C.W."/>
            <person name="Daims H."/>
            <person name="Wagner M."/>
            <person name="Pester M."/>
            <person name="Loy A."/>
        </authorList>
    </citation>
    <scope>NUCLEOTIDE SEQUENCE [LARGE SCALE GENOMIC DNA]</scope>
    <source>
        <strain evidence="4">26-4b1</strain>
    </source>
</reference>
<evidence type="ECO:0000259" key="2">
    <source>
        <dbReference type="Pfam" id="PF10502"/>
    </source>
</evidence>
<keyword evidence="4" id="KW-1185">Reference proteome</keyword>
<dbReference type="AlphaFoldDB" id="A0A2N3PR98"/>
<dbReference type="GO" id="GO:0004252">
    <property type="term" value="F:serine-type endopeptidase activity"/>
    <property type="evidence" value="ECO:0007669"/>
    <property type="project" value="InterPro"/>
</dbReference>
<proteinExistence type="predicted"/>
<comment type="caution">
    <text evidence="3">The sequence shown here is derived from an EMBL/GenBank/DDBJ whole genome shotgun (WGS) entry which is preliminary data.</text>
</comment>
<evidence type="ECO:0000313" key="4">
    <source>
        <dbReference type="Proteomes" id="UP000233293"/>
    </source>
</evidence>
<dbReference type="InterPro" id="IPR036286">
    <property type="entry name" value="LexA/Signal_pep-like_sf"/>
</dbReference>
<dbReference type="GO" id="GO:0006465">
    <property type="term" value="P:signal peptide processing"/>
    <property type="evidence" value="ECO:0007669"/>
    <property type="project" value="InterPro"/>
</dbReference>
<organism evidence="3 4">
    <name type="scientific">Telmatospirillum siberiense</name>
    <dbReference type="NCBI Taxonomy" id="382514"/>
    <lineage>
        <taxon>Bacteria</taxon>
        <taxon>Pseudomonadati</taxon>
        <taxon>Pseudomonadota</taxon>
        <taxon>Alphaproteobacteria</taxon>
        <taxon>Rhodospirillales</taxon>
        <taxon>Rhodospirillaceae</taxon>
        <taxon>Telmatospirillum</taxon>
    </lineage>
</organism>
<feature type="domain" description="Peptidase S26" evidence="2">
    <location>
        <begin position="6"/>
        <end position="164"/>
    </location>
</feature>
<dbReference type="RefSeq" id="WP_101252211.1">
    <property type="nucleotide sequence ID" value="NZ_PIUM01000025.1"/>
</dbReference>
<dbReference type="EMBL" id="PIUM01000025">
    <property type="protein sequence ID" value="PKU22937.1"/>
    <property type="molecule type" value="Genomic_DNA"/>
</dbReference>
<feature type="transmembrane region" description="Helical" evidence="1">
    <location>
        <begin position="6"/>
        <end position="23"/>
    </location>
</feature>